<dbReference type="PANTHER" id="PTHR30160">
    <property type="entry name" value="TETRAACYLDISACCHARIDE 4'-KINASE-RELATED"/>
    <property type="match status" value="1"/>
</dbReference>
<evidence type="ECO:0000313" key="4">
    <source>
        <dbReference type="Proteomes" id="UP000249645"/>
    </source>
</evidence>
<dbReference type="SUPFAM" id="SSF53756">
    <property type="entry name" value="UDP-Glycosyltransferase/glycogen phosphorylase"/>
    <property type="match status" value="1"/>
</dbReference>
<dbReference type="InterPro" id="IPR002201">
    <property type="entry name" value="Glyco_trans_9"/>
</dbReference>
<dbReference type="InterPro" id="IPR051199">
    <property type="entry name" value="LPS_LOS_Heptosyltrfase"/>
</dbReference>
<evidence type="ECO:0000313" key="3">
    <source>
        <dbReference type="EMBL" id="PZP46670.1"/>
    </source>
</evidence>
<accession>A0A2W5EZC8</accession>
<name>A0A2W5EZC8_9SPHI</name>
<protein>
    <recommendedName>
        <fullName evidence="5">Glycosyl transferase family 9</fullName>
    </recommendedName>
</protein>
<comment type="caution">
    <text evidence="3">The sequence shown here is derived from an EMBL/GenBank/DDBJ whole genome shotgun (WGS) entry which is preliminary data.</text>
</comment>
<evidence type="ECO:0000256" key="2">
    <source>
        <dbReference type="ARBA" id="ARBA00022679"/>
    </source>
</evidence>
<dbReference type="CDD" id="cd03789">
    <property type="entry name" value="GT9_LPS_heptosyltransferase"/>
    <property type="match status" value="1"/>
</dbReference>
<dbReference type="PANTHER" id="PTHR30160:SF1">
    <property type="entry name" value="LIPOPOLYSACCHARIDE 1,2-N-ACETYLGLUCOSAMINETRANSFERASE-RELATED"/>
    <property type="match status" value="1"/>
</dbReference>
<evidence type="ECO:0008006" key="5">
    <source>
        <dbReference type="Google" id="ProtNLM"/>
    </source>
</evidence>
<dbReference type="Proteomes" id="UP000249645">
    <property type="component" value="Unassembled WGS sequence"/>
</dbReference>
<sequence>MIKRIVSLFIRKRKLQSNAKKLVHFVEIVRKEIAQLPIKRANSDTLLLVRPDEIGDYILCRHVLPIIRNSEKYRNKKIIYVGNKNYKDIAETLDKDYIDTFIWIDKPKFKNDASYRISILETIRATAPSVTIELQRTSDLDYGDLIVEASNAPIKYANSNYYKVDYLNKLSSEFYTNIYSKSWDNTHEFYFNQQYINWVCNTNMYFKKPEIDTTLLPKSIITSNYILCVIGSSKKSKNWPIKYWITLLKNLHNNYKNVQLVLLGGPGEQSKAEIIIQSLRDLDITSFVGKTTLLEALSIIQHAQLMISNDTFAIHARVALGNSPTVVMANGESAFRFSDLQDFSSNYKVLYAKPYEKRLPKMSNKDKWSYIVPSVDMQSIQPSVVLKTCISLYKRSQ</sequence>
<evidence type="ECO:0000256" key="1">
    <source>
        <dbReference type="ARBA" id="ARBA00022676"/>
    </source>
</evidence>
<reference evidence="3 4" key="1">
    <citation type="submission" date="2017-11" db="EMBL/GenBank/DDBJ databases">
        <title>Infants hospitalized years apart are colonized by the same room-sourced microbial strains.</title>
        <authorList>
            <person name="Brooks B."/>
            <person name="Olm M.R."/>
            <person name="Firek B.A."/>
            <person name="Baker R."/>
            <person name="Thomas B.C."/>
            <person name="Morowitz M.J."/>
            <person name="Banfield J.F."/>
        </authorList>
    </citation>
    <scope>NUCLEOTIDE SEQUENCE [LARGE SCALE GENOMIC DNA]</scope>
    <source>
        <strain evidence="3">S2_009_000_R2_76</strain>
    </source>
</reference>
<keyword evidence="1" id="KW-0328">Glycosyltransferase</keyword>
<gene>
    <name evidence="3" type="ORF">DI598_11785</name>
</gene>
<proteinExistence type="predicted"/>
<organism evidence="3 4">
    <name type="scientific">Pseudopedobacter saltans</name>
    <dbReference type="NCBI Taxonomy" id="151895"/>
    <lineage>
        <taxon>Bacteria</taxon>
        <taxon>Pseudomonadati</taxon>
        <taxon>Bacteroidota</taxon>
        <taxon>Sphingobacteriia</taxon>
        <taxon>Sphingobacteriales</taxon>
        <taxon>Sphingobacteriaceae</taxon>
        <taxon>Pseudopedobacter</taxon>
    </lineage>
</organism>
<dbReference type="GO" id="GO:0005829">
    <property type="term" value="C:cytosol"/>
    <property type="evidence" value="ECO:0007669"/>
    <property type="project" value="TreeGrafter"/>
</dbReference>
<dbReference type="GO" id="GO:0008713">
    <property type="term" value="F:ADP-heptose-lipopolysaccharide heptosyltransferase activity"/>
    <property type="evidence" value="ECO:0007669"/>
    <property type="project" value="TreeGrafter"/>
</dbReference>
<dbReference type="Pfam" id="PF01075">
    <property type="entry name" value="Glyco_transf_9"/>
    <property type="match status" value="1"/>
</dbReference>
<keyword evidence="2" id="KW-0808">Transferase</keyword>
<dbReference type="Gene3D" id="3.40.50.2000">
    <property type="entry name" value="Glycogen Phosphorylase B"/>
    <property type="match status" value="2"/>
</dbReference>
<dbReference type="EMBL" id="QFOI01000215">
    <property type="protein sequence ID" value="PZP46670.1"/>
    <property type="molecule type" value="Genomic_DNA"/>
</dbReference>
<dbReference type="AlphaFoldDB" id="A0A2W5EZC8"/>
<dbReference type="GO" id="GO:0009244">
    <property type="term" value="P:lipopolysaccharide core region biosynthetic process"/>
    <property type="evidence" value="ECO:0007669"/>
    <property type="project" value="TreeGrafter"/>
</dbReference>